<protein>
    <submittedName>
        <fullName evidence="2">Uncharacterized protein</fullName>
    </submittedName>
</protein>
<dbReference type="Proteomes" id="UP000319143">
    <property type="component" value="Unassembled WGS sequence"/>
</dbReference>
<dbReference type="RefSeq" id="WP_146525915.1">
    <property type="nucleotide sequence ID" value="NZ_SJPV01000003.1"/>
</dbReference>
<accession>A0A5C6DR28</accession>
<evidence type="ECO:0000256" key="1">
    <source>
        <dbReference type="SAM" id="SignalP"/>
    </source>
</evidence>
<feature type="chain" id="PRO_5023089148" evidence="1">
    <location>
        <begin position="30"/>
        <end position="138"/>
    </location>
</feature>
<proteinExistence type="predicted"/>
<evidence type="ECO:0000313" key="3">
    <source>
        <dbReference type="Proteomes" id="UP000319143"/>
    </source>
</evidence>
<organism evidence="2 3">
    <name type="scientific">Novipirellula artificiosorum</name>
    <dbReference type="NCBI Taxonomy" id="2528016"/>
    <lineage>
        <taxon>Bacteria</taxon>
        <taxon>Pseudomonadati</taxon>
        <taxon>Planctomycetota</taxon>
        <taxon>Planctomycetia</taxon>
        <taxon>Pirellulales</taxon>
        <taxon>Pirellulaceae</taxon>
        <taxon>Novipirellula</taxon>
    </lineage>
</organism>
<comment type="caution">
    <text evidence="2">The sequence shown here is derived from an EMBL/GenBank/DDBJ whole genome shotgun (WGS) entry which is preliminary data.</text>
</comment>
<gene>
    <name evidence="2" type="ORF">Poly41_20400</name>
</gene>
<name>A0A5C6DR28_9BACT</name>
<dbReference type="EMBL" id="SJPV01000003">
    <property type="protein sequence ID" value="TWU39218.1"/>
    <property type="molecule type" value="Genomic_DNA"/>
</dbReference>
<dbReference type="OrthoDB" id="9997724at2"/>
<keyword evidence="1" id="KW-0732">Signal</keyword>
<dbReference type="AlphaFoldDB" id="A0A5C6DR28"/>
<reference evidence="2 3" key="1">
    <citation type="submission" date="2019-02" db="EMBL/GenBank/DDBJ databases">
        <title>Deep-cultivation of Planctomycetes and their phenomic and genomic characterization uncovers novel biology.</title>
        <authorList>
            <person name="Wiegand S."/>
            <person name="Jogler M."/>
            <person name="Boedeker C."/>
            <person name="Pinto D."/>
            <person name="Vollmers J."/>
            <person name="Rivas-Marin E."/>
            <person name="Kohn T."/>
            <person name="Peeters S.H."/>
            <person name="Heuer A."/>
            <person name="Rast P."/>
            <person name="Oberbeckmann S."/>
            <person name="Bunk B."/>
            <person name="Jeske O."/>
            <person name="Meyerdierks A."/>
            <person name="Storesund J.E."/>
            <person name="Kallscheuer N."/>
            <person name="Luecker S."/>
            <person name="Lage O.M."/>
            <person name="Pohl T."/>
            <person name="Merkel B.J."/>
            <person name="Hornburger P."/>
            <person name="Mueller R.-W."/>
            <person name="Bruemmer F."/>
            <person name="Labrenz M."/>
            <person name="Spormann A.M."/>
            <person name="Op Den Camp H."/>
            <person name="Overmann J."/>
            <person name="Amann R."/>
            <person name="Jetten M.S.M."/>
            <person name="Mascher T."/>
            <person name="Medema M.H."/>
            <person name="Devos D.P."/>
            <person name="Kaster A.-K."/>
            <person name="Ovreas L."/>
            <person name="Rohde M."/>
            <person name="Galperin M.Y."/>
            <person name="Jogler C."/>
        </authorList>
    </citation>
    <scope>NUCLEOTIDE SEQUENCE [LARGE SCALE GENOMIC DNA]</scope>
    <source>
        <strain evidence="2 3">Poly41</strain>
    </source>
</reference>
<sequence precursor="true">MRNNFRRTIVTACVALFCLTCVSSSTTTAKPAASDDAALTGNVIQFVGQNAEQTKNLRGRLHACIFDRGENDLLYIGTKYGMWSNGSFDLTVEGKVVHSAKLPYLLYSGTLVDIGNVLDADPKTGDGIKIENVKGWFK</sequence>
<feature type="signal peptide" evidence="1">
    <location>
        <begin position="1"/>
        <end position="29"/>
    </location>
</feature>
<keyword evidence="3" id="KW-1185">Reference proteome</keyword>
<evidence type="ECO:0000313" key="2">
    <source>
        <dbReference type="EMBL" id="TWU39218.1"/>
    </source>
</evidence>